<feature type="compositionally biased region" description="Low complexity" evidence="1">
    <location>
        <begin position="41"/>
        <end position="60"/>
    </location>
</feature>
<organism evidence="2 3">
    <name type="scientific">Acrocarpospora phusangensis</name>
    <dbReference type="NCBI Taxonomy" id="1070424"/>
    <lineage>
        <taxon>Bacteria</taxon>
        <taxon>Bacillati</taxon>
        <taxon>Actinomycetota</taxon>
        <taxon>Actinomycetes</taxon>
        <taxon>Streptosporangiales</taxon>
        <taxon>Streptosporangiaceae</taxon>
        <taxon>Acrocarpospora</taxon>
    </lineage>
</organism>
<proteinExistence type="predicted"/>
<reference evidence="2" key="1">
    <citation type="submission" date="2021-01" db="EMBL/GenBank/DDBJ databases">
        <title>Whole genome shotgun sequence of Acrocarpospora phusangensis NBRC 108782.</title>
        <authorList>
            <person name="Komaki H."/>
            <person name="Tamura T."/>
        </authorList>
    </citation>
    <scope>NUCLEOTIDE SEQUENCE</scope>
    <source>
        <strain evidence="2">NBRC 108782</strain>
    </source>
</reference>
<sequence length="107" mass="11191">MRWSAEPKGGRKARTAATVPPVIRRRRGSGAAAARERPVRRPIAPSASAAAARAMTRWPSGWTPSEYGGCQDGPGSPGTMADGPSRAMVIVSSSEPATHHRDSLTSV</sequence>
<dbReference type="EMBL" id="BOOA01000023">
    <property type="protein sequence ID" value="GIH24941.1"/>
    <property type="molecule type" value="Genomic_DNA"/>
</dbReference>
<evidence type="ECO:0000313" key="2">
    <source>
        <dbReference type="EMBL" id="GIH24941.1"/>
    </source>
</evidence>
<evidence type="ECO:0000313" key="3">
    <source>
        <dbReference type="Proteomes" id="UP000640052"/>
    </source>
</evidence>
<protein>
    <submittedName>
        <fullName evidence="2">Uncharacterized protein</fullName>
    </submittedName>
</protein>
<gene>
    <name evidence="2" type="ORF">Aph01nite_32510</name>
</gene>
<comment type="caution">
    <text evidence="2">The sequence shown here is derived from an EMBL/GenBank/DDBJ whole genome shotgun (WGS) entry which is preliminary data.</text>
</comment>
<dbReference type="AlphaFoldDB" id="A0A919Q9Z3"/>
<name>A0A919Q9Z3_9ACTN</name>
<keyword evidence="3" id="KW-1185">Reference proteome</keyword>
<dbReference type="Proteomes" id="UP000640052">
    <property type="component" value="Unassembled WGS sequence"/>
</dbReference>
<feature type="region of interest" description="Disordered" evidence="1">
    <location>
        <begin position="1"/>
        <end position="84"/>
    </location>
</feature>
<accession>A0A919Q9Z3</accession>
<evidence type="ECO:0000256" key="1">
    <source>
        <dbReference type="SAM" id="MobiDB-lite"/>
    </source>
</evidence>